<dbReference type="Proteomes" id="UP000464524">
    <property type="component" value="Chromosome"/>
</dbReference>
<dbReference type="Gene3D" id="3.40.50.1000">
    <property type="entry name" value="HAD superfamily/HAD-like"/>
    <property type="match status" value="1"/>
</dbReference>
<keyword evidence="2" id="KW-1185">Reference proteome</keyword>
<proteinExistence type="predicted"/>
<evidence type="ECO:0008006" key="3">
    <source>
        <dbReference type="Google" id="ProtNLM"/>
    </source>
</evidence>
<dbReference type="KEGG" id="pmes:FX988_01019"/>
<dbReference type="PANTHER" id="PTHR47478">
    <property type="match status" value="1"/>
</dbReference>
<evidence type="ECO:0000313" key="2">
    <source>
        <dbReference type="Proteomes" id="UP000464524"/>
    </source>
</evidence>
<dbReference type="InterPro" id="IPR052550">
    <property type="entry name" value="Pyrimidine_5'-ntase_YjjG"/>
</dbReference>
<sequence length="180" mass="20183">MSDNNTINTGYATGKNVNKIYLFDWGDTLMVDFPSANGKMHLWQNVESVKGATTTLRQLTKNHDIYIATNAADSDEQDIQLAFERVNLAQYISSYFCFANTGLHKTSANFYQHIITRLNVEASSITMVGDTFAKDVVPALESAINAVWYNPKHLPPPVLDIPLAKNQRFRVINQLEALLT</sequence>
<dbReference type="SUPFAM" id="SSF56784">
    <property type="entry name" value="HAD-like"/>
    <property type="match status" value="1"/>
</dbReference>
<dbReference type="InterPro" id="IPR023214">
    <property type="entry name" value="HAD_sf"/>
</dbReference>
<name>A0A857JHU1_9ALTE</name>
<dbReference type="Pfam" id="PF00702">
    <property type="entry name" value="Hydrolase"/>
    <property type="match status" value="1"/>
</dbReference>
<gene>
    <name evidence="1" type="ORF">FX988_01019</name>
</gene>
<reference evidence="1 2" key="1">
    <citation type="submission" date="2019-12" db="EMBL/GenBank/DDBJ databases">
        <title>Genome sequencing and assembly of endphytes of Porphyra tenera.</title>
        <authorList>
            <person name="Park J.M."/>
            <person name="Shin R."/>
            <person name="Jo S.H."/>
        </authorList>
    </citation>
    <scope>NUCLEOTIDE SEQUENCE [LARGE SCALE GENOMIC DNA]</scope>
    <source>
        <strain evidence="1 2">GPM4</strain>
    </source>
</reference>
<organism evidence="1 2">
    <name type="scientific">Paraglaciecola mesophila</name>
    <dbReference type="NCBI Taxonomy" id="197222"/>
    <lineage>
        <taxon>Bacteria</taxon>
        <taxon>Pseudomonadati</taxon>
        <taxon>Pseudomonadota</taxon>
        <taxon>Gammaproteobacteria</taxon>
        <taxon>Alteromonadales</taxon>
        <taxon>Alteromonadaceae</taxon>
        <taxon>Paraglaciecola</taxon>
    </lineage>
</organism>
<protein>
    <recommendedName>
        <fullName evidence="3">Hydrolase</fullName>
    </recommendedName>
</protein>
<dbReference type="RefSeq" id="WP_412761921.1">
    <property type="nucleotide sequence ID" value="NZ_CP047656.1"/>
</dbReference>
<accession>A0A857JHU1</accession>
<evidence type="ECO:0000313" key="1">
    <source>
        <dbReference type="EMBL" id="QHJ10798.1"/>
    </source>
</evidence>
<dbReference type="InterPro" id="IPR036412">
    <property type="entry name" value="HAD-like_sf"/>
</dbReference>
<dbReference type="AlphaFoldDB" id="A0A857JHU1"/>
<dbReference type="PANTHER" id="PTHR47478:SF1">
    <property type="entry name" value="PYRIMIDINE 5'-NUCLEOTIDASE YJJG"/>
    <property type="match status" value="1"/>
</dbReference>
<dbReference type="EMBL" id="CP047656">
    <property type="protein sequence ID" value="QHJ10798.1"/>
    <property type="molecule type" value="Genomic_DNA"/>
</dbReference>